<dbReference type="AlphaFoldDB" id="A0A3M3G4B9"/>
<protein>
    <submittedName>
        <fullName evidence="2">Uncharacterized protein</fullName>
    </submittedName>
</protein>
<name>A0A3M3G4B9_PSESG</name>
<sequence>MTDETFKPRLYNVMNESGEVLYVGPINDCSHWVDLHARGKVDVERARRPTEKKKGQPHDD</sequence>
<evidence type="ECO:0000256" key="1">
    <source>
        <dbReference type="SAM" id="MobiDB-lite"/>
    </source>
</evidence>
<comment type="caution">
    <text evidence="2">The sequence shown here is derived from an EMBL/GenBank/DDBJ whole genome shotgun (WGS) entry which is preliminary data.</text>
</comment>
<accession>A0A3M3G4B9</accession>
<evidence type="ECO:0000313" key="3">
    <source>
        <dbReference type="Proteomes" id="UP000276829"/>
    </source>
</evidence>
<dbReference type="Proteomes" id="UP000276829">
    <property type="component" value="Unassembled WGS sequence"/>
</dbReference>
<reference evidence="2 3" key="1">
    <citation type="submission" date="2018-08" db="EMBL/GenBank/DDBJ databases">
        <title>Recombination of ecologically and evolutionarily significant loci maintains genetic cohesion in the Pseudomonas syringae species complex.</title>
        <authorList>
            <person name="Dillon M."/>
            <person name="Thakur S."/>
            <person name="Almeida R.N.D."/>
            <person name="Weir B.S."/>
            <person name="Guttman D.S."/>
        </authorList>
    </citation>
    <scope>NUCLEOTIDE SEQUENCE [LARGE SCALE GENOMIC DNA]</scope>
    <source>
        <strain evidence="2 3">ICMP 4324</strain>
    </source>
</reference>
<feature type="region of interest" description="Disordered" evidence="1">
    <location>
        <begin position="41"/>
        <end position="60"/>
    </location>
</feature>
<proteinExistence type="predicted"/>
<organism evidence="2 3">
    <name type="scientific">Pseudomonas savastanoi pv. glycinea</name>
    <name type="common">Pseudomonas syringae pv. glycinea</name>
    <dbReference type="NCBI Taxonomy" id="318"/>
    <lineage>
        <taxon>Bacteria</taxon>
        <taxon>Pseudomonadati</taxon>
        <taxon>Pseudomonadota</taxon>
        <taxon>Gammaproteobacteria</taxon>
        <taxon>Pseudomonadales</taxon>
        <taxon>Pseudomonadaceae</taxon>
        <taxon>Pseudomonas</taxon>
    </lineage>
</organism>
<dbReference type="RefSeq" id="WP_147463317.1">
    <property type="nucleotide sequence ID" value="NZ_RBON01000149.1"/>
</dbReference>
<gene>
    <name evidence="2" type="ORF">ALQ73_200145</name>
</gene>
<dbReference type="EMBL" id="RBON01000149">
    <property type="protein sequence ID" value="RMM69093.1"/>
    <property type="molecule type" value="Genomic_DNA"/>
</dbReference>
<evidence type="ECO:0000313" key="2">
    <source>
        <dbReference type="EMBL" id="RMM69093.1"/>
    </source>
</evidence>